<evidence type="ECO:0000256" key="4">
    <source>
        <dbReference type="ARBA" id="ARBA00022989"/>
    </source>
</evidence>
<feature type="transmembrane region" description="Helical" evidence="6">
    <location>
        <begin position="107"/>
        <end position="124"/>
    </location>
</feature>
<evidence type="ECO:0000313" key="9">
    <source>
        <dbReference type="Proteomes" id="UP001549920"/>
    </source>
</evidence>
<name>A0ABR3HXU4_LOXSC</name>
<keyword evidence="2" id="KW-0813">Transport</keyword>
<feature type="transmembrane region" description="Helical" evidence="6">
    <location>
        <begin position="206"/>
        <end position="224"/>
    </location>
</feature>
<dbReference type="SUPFAM" id="SSF103473">
    <property type="entry name" value="MFS general substrate transporter"/>
    <property type="match status" value="1"/>
</dbReference>
<comment type="caution">
    <text evidence="8">The sequence shown here is derived from an EMBL/GenBank/DDBJ whole genome shotgun (WGS) entry which is preliminary data.</text>
</comment>
<protein>
    <recommendedName>
        <fullName evidence="7">Major facilitator superfamily (MFS) profile domain-containing protein</fullName>
    </recommendedName>
</protein>
<feature type="transmembrane region" description="Helical" evidence="6">
    <location>
        <begin position="76"/>
        <end position="95"/>
    </location>
</feature>
<feature type="transmembrane region" description="Helical" evidence="6">
    <location>
        <begin position="37"/>
        <end position="61"/>
    </location>
</feature>
<dbReference type="PANTHER" id="PTHR23511:SF35">
    <property type="entry name" value="MAJOR FACILITATOR SUPERFAMILY (MFS) PROFILE DOMAIN-CONTAINING PROTEIN"/>
    <property type="match status" value="1"/>
</dbReference>
<keyword evidence="3 6" id="KW-0812">Transmembrane</keyword>
<dbReference type="PROSITE" id="PS50850">
    <property type="entry name" value="MFS"/>
    <property type="match status" value="1"/>
</dbReference>
<gene>
    <name evidence="8" type="ORF">ABMA27_001210</name>
</gene>
<evidence type="ECO:0000259" key="7">
    <source>
        <dbReference type="PROSITE" id="PS50850"/>
    </source>
</evidence>
<dbReference type="InterPro" id="IPR020846">
    <property type="entry name" value="MFS_dom"/>
</dbReference>
<dbReference type="InterPro" id="IPR011701">
    <property type="entry name" value="MFS"/>
</dbReference>
<proteinExistence type="predicted"/>
<feature type="domain" description="Major facilitator superfamily (MFS) profile" evidence="7">
    <location>
        <begin position="37"/>
        <end position="341"/>
    </location>
</feature>
<keyword evidence="4 6" id="KW-1133">Transmembrane helix</keyword>
<feature type="transmembrane region" description="Helical" evidence="6">
    <location>
        <begin position="163"/>
        <end position="186"/>
    </location>
</feature>
<organism evidence="8 9">
    <name type="scientific">Loxostege sticticalis</name>
    <name type="common">Beet webworm moth</name>
    <dbReference type="NCBI Taxonomy" id="481309"/>
    <lineage>
        <taxon>Eukaryota</taxon>
        <taxon>Metazoa</taxon>
        <taxon>Ecdysozoa</taxon>
        <taxon>Arthropoda</taxon>
        <taxon>Hexapoda</taxon>
        <taxon>Insecta</taxon>
        <taxon>Pterygota</taxon>
        <taxon>Neoptera</taxon>
        <taxon>Endopterygota</taxon>
        <taxon>Lepidoptera</taxon>
        <taxon>Glossata</taxon>
        <taxon>Ditrysia</taxon>
        <taxon>Pyraloidea</taxon>
        <taxon>Crambidae</taxon>
        <taxon>Pyraustinae</taxon>
        <taxon>Loxostege</taxon>
    </lineage>
</organism>
<feature type="transmembrane region" description="Helical" evidence="6">
    <location>
        <begin position="293"/>
        <end position="315"/>
    </location>
</feature>
<dbReference type="Proteomes" id="UP001549920">
    <property type="component" value="Unassembled WGS sequence"/>
</dbReference>
<reference evidence="8 9" key="1">
    <citation type="submission" date="2024-06" db="EMBL/GenBank/DDBJ databases">
        <title>A chromosome-level genome assembly of beet webworm, Loxostege sticticalis.</title>
        <authorList>
            <person name="Zhang Y."/>
        </authorList>
    </citation>
    <scope>NUCLEOTIDE SEQUENCE [LARGE SCALE GENOMIC DNA]</scope>
    <source>
        <strain evidence="8">AQ026</strain>
        <tissue evidence="8">Whole body</tissue>
    </source>
</reference>
<feature type="non-terminal residue" evidence="8">
    <location>
        <position position="341"/>
    </location>
</feature>
<evidence type="ECO:0000313" key="8">
    <source>
        <dbReference type="EMBL" id="KAL0881329.1"/>
    </source>
</evidence>
<evidence type="ECO:0000256" key="6">
    <source>
        <dbReference type="SAM" id="Phobius"/>
    </source>
</evidence>
<evidence type="ECO:0000256" key="1">
    <source>
        <dbReference type="ARBA" id="ARBA00004141"/>
    </source>
</evidence>
<sequence length="341" mass="38136">MGIASYDVTPWYDKTKSNDFSFNDFEQTKIRHGKFNYIVLLTCGLILMYTMVESLGVGYIISSAECDLLLTPNEKGMINAAAFIGILSTAIFWGYLSDRYGRRATMLPSIAIGTVVSFCSSLSANFVTLFVLRFFTGCMVSASSATVFAYLGEMHSDSRRSSAIAYGSTFIAFTFIILPTMAWLILRGHWSFSIGSIKMVPWRVYIWSWCVPGITAALILLFLPESPRFLFAVKGQDKALPVLASIYAWNNKKKREDYPVNSITIVTPAIAQRGFKNACKNFGQLLRAPLRRCVLISHFSMFLVFCLTSGLYTWMPHILNEMLENVEKPVSMCDAVLAKVG</sequence>
<comment type="subcellular location">
    <subcellularLocation>
        <location evidence="1">Membrane</location>
        <topology evidence="1">Multi-pass membrane protein</topology>
    </subcellularLocation>
</comment>
<evidence type="ECO:0000256" key="3">
    <source>
        <dbReference type="ARBA" id="ARBA00022692"/>
    </source>
</evidence>
<evidence type="ECO:0000256" key="5">
    <source>
        <dbReference type="ARBA" id="ARBA00023136"/>
    </source>
</evidence>
<dbReference type="Gene3D" id="1.20.1250.20">
    <property type="entry name" value="MFS general substrate transporter like domains"/>
    <property type="match status" value="1"/>
</dbReference>
<dbReference type="Pfam" id="PF07690">
    <property type="entry name" value="MFS_1"/>
    <property type="match status" value="1"/>
</dbReference>
<keyword evidence="9" id="KW-1185">Reference proteome</keyword>
<evidence type="ECO:0000256" key="2">
    <source>
        <dbReference type="ARBA" id="ARBA00022448"/>
    </source>
</evidence>
<dbReference type="InterPro" id="IPR036259">
    <property type="entry name" value="MFS_trans_sf"/>
</dbReference>
<dbReference type="EMBL" id="JBEUOH010000011">
    <property type="protein sequence ID" value="KAL0881329.1"/>
    <property type="molecule type" value="Genomic_DNA"/>
</dbReference>
<feature type="transmembrane region" description="Helical" evidence="6">
    <location>
        <begin position="130"/>
        <end position="151"/>
    </location>
</feature>
<accession>A0ABR3HXU4</accession>
<dbReference type="PANTHER" id="PTHR23511">
    <property type="entry name" value="SYNAPTIC VESICLE GLYCOPROTEIN 2"/>
    <property type="match status" value="1"/>
</dbReference>
<keyword evidence="5 6" id="KW-0472">Membrane</keyword>